<dbReference type="EMBL" id="LNQE01000754">
    <property type="protein sequence ID" value="KUG25169.1"/>
    <property type="molecule type" value="Genomic_DNA"/>
</dbReference>
<dbReference type="InterPro" id="IPR002933">
    <property type="entry name" value="Peptidase_M20"/>
</dbReference>
<dbReference type="SUPFAM" id="SSF55031">
    <property type="entry name" value="Bacterial exopeptidase dimerisation domain"/>
    <property type="match status" value="1"/>
</dbReference>
<dbReference type="PROSITE" id="PS00758">
    <property type="entry name" value="ARGE_DAPE_CPG2_1"/>
    <property type="match status" value="1"/>
</dbReference>
<dbReference type="PANTHER" id="PTHR42994">
    <property type="entry name" value="PEPTIDASE T"/>
    <property type="match status" value="1"/>
</dbReference>
<sequence>MFDSNYNFTVIDRFLKYVKYDTQSKEDSSTFPSDPKQLELSKDLVAELKELGLQDAHMDDNGYVMATLPSNTEKEVDVIGFIAHVDTSPAVSGKNVKPQIHKNYQGGDIVVNKEKNVVIEEANNPELKDMKGFDIITTDGTTLLGADDKAGIAEIMDALSYLITHPEIKHGTIKICFTPDEEVGRGAEKFDVQKFGAKYAYTIDGSTIGEVETETFSADAVVIKIKGINVHPGYAKGKMVNSIKVAANFMESLPKDNLSPETTEGRDGYVHCVSIEGNEELTTMKFIIRDFVTAKLKEYEAILEDLVKKAVANYPGAEYEFQVIEQYRNMKEVLDQHPQIEANALEALKRLDIKPIQSAIRGGTDGSRLSYMGLPTPNLFAGGHNFHAITEYVAVQDMQAAVKMIVTIAQVWEEKA</sequence>
<evidence type="ECO:0000259" key="8">
    <source>
        <dbReference type="Pfam" id="PF07687"/>
    </source>
</evidence>
<comment type="cofactor">
    <cofactor evidence="1">
        <name>Zn(2+)</name>
        <dbReference type="ChEBI" id="CHEBI:29105"/>
    </cofactor>
</comment>
<evidence type="ECO:0000313" key="9">
    <source>
        <dbReference type="EMBL" id="KUG25169.1"/>
    </source>
</evidence>
<dbReference type="CDD" id="cd03892">
    <property type="entry name" value="M20_peptT"/>
    <property type="match status" value="1"/>
</dbReference>
<dbReference type="Pfam" id="PF07687">
    <property type="entry name" value="M20_dimer"/>
    <property type="match status" value="1"/>
</dbReference>
<comment type="similarity">
    <text evidence="2">Belongs to the peptidase M20B family.</text>
</comment>
<evidence type="ECO:0000256" key="3">
    <source>
        <dbReference type="ARBA" id="ARBA00022670"/>
    </source>
</evidence>
<dbReference type="InterPro" id="IPR011650">
    <property type="entry name" value="Peptidase_M20_dimer"/>
</dbReference>
<dbReference type="InterPro" id="IPR001261">
    <property type="entry name" value="ArgE/DapE_CS"/>
</dbReference>
<comment type="caution">
    <text evidence="9">The sequence shown here is derived from an EMBL/GenBank/DDBJ whole genome shotgun (WGS) entry which is preliminary data.</text>
</comment>
<evidence type="ECO:0000256" key="4">
    <source>
        <dbReference type="ARBA" id="ARBA00022723"/>
    </source>
</evidence>
<evidence type="ECO:0000256" key="7">
    <source>
        <dbReference type="ARBA" id="ARBA00023049"/>
    </source>
</evidence>
<evidence type="ECO:0000256" key="1">
    <source>
        <dbReference type="ARBA" id="ARBA00001947"/>
    </source>
</evidence>
<dbReference type="PROSITE" id="PS00759">
    <property type="entry name" value="ARGE_DAPE_CPG2_2"/>
    <property type="match status" value="1"/>
</dbReference>
<keyword evidence="9" id="KW-0031">Aminopeptidase</keyword>
<keyword evidence="5 9" id="KW-0378">Hydrolase</keyword>
<dbReference type="SUPFAM" id="SSF53187">
    <property type="entry name" value="Zn-dependent exopeptidases"/>
    <property type="match status" value="1"/>
</dbReference>
<dbReference type="PIRSF" id="PIRSF037215">
    <property type="entry name" value="Peptidase_M20B"/>
    <property type="match status" value="1"/>
</dbReference>
<dbReference type="GO" id="GO:0005829">
    <property type="term" value="C:cytosol"/>
    <property type="evidence" value="ECO:0007669"/>
    <property type="project" value="TreeGrafter"/>
</dbReference>
<keyword evidence="3" id="KW-0645">Protease</keyword>
<dbReference type="GO" id="GO:0006518">
    <property type="term" value="P:peptide metabolic process"/>
    <property type="evidence" value="ECO:0007669"/>
    <property type="project" value="InterPro"/>
</dbReference>
<name>A0A0W8FWE8_9ZZZZ</name>
<organism evidence="9">
    <name type="scientific">hydrocarbon metagenome</name>
    <dbReference type="NCBI Taxonomy" id="938273"/>
    <lineage>
        <taxon>unclassified sequences</taxon>
        <taxon>metagenomes</taxon>
        <taxon>ecological metagenomes</taxon>
    </lineage>
</organism>
<feature type="domain" description="Peptidase M20 dimerisation" evidence="8">
    <location>
        <begin position="214"/>
        <end position="314"/>
    </location>
</feature>
<dbReference type="Gene3D" id="3.40.630.10">
    <property type="entry name" value="Zn peptidases"/>
    <property type="match status" value="1"/>
</dbReference>
<dbReference type="NCBIfam" id="NF003976">
    <property type="entry name" value="PRK05469.1"/>
    <property type="match status" value="1"/>
</dbReference>
<protein>
    <submittedName>
        <fullName evidence="9">Tripeptide aminopeptidase</fullName>
        <ecNumber evidence="9">3.4.11.4</ecNumber>
    </submittedName>
</protein>
<dbReference type="InterPro" id="IPR036264">
    <property type="entry name" value="Bact_exopeptidase_dim_dom"/>
</dbReference>
<gene>
    <name evidence="9" type="ORF">ASZ90_005009</name>
</gene>
<evidence type="ECO:0000256" key="2">
    <source>
        <dbReference type="ARBA" id="ARBA00009692"/>
    </source>
</evidence>
<dbReference type="NCBIfam" id="TIGR01882">
    <property type="entry name" value="peptidase-T"/>
    <property type="match status" value="1"/>
</dbReference>
<dbReference type="GO" id="GO:0006508">
    <property type="term" value="P:proteolysis"/>
    <property type="evidence" value="ECO:0007669"/>
    <property type="project" value="UniProtKB-KW"/>
</dbReference>
<proteinExistence type="inferred from homology"/>
<dbReference type="AlphaFoldDB" id="A0A0W8FWE8"/>
<evidence type="ECO:0000256" key="5">
    <source>
        <dbReference type="ARBA" id="ARBA00022801"/>
    </source>
</evidence>
<dbReference type="EC" id="3.4.11.4" evidence="9"/>
<dbReference type="PANTHER" id="PTHR42994:SF1">
    <property type="entry name" value="PEPTIDASE T"/>
    <property type="match status" value="1"/>
</dbReference>
<dbReference type="GO" id="GO:0008237">
    <property type="term" value="F:metallopeptidase activity"/>
    <property type="evidence" value="ECO:0007669"/>
    <property type="project" value="UniProtKB-KW"/>
</dbReference>
<dbReference type="GO" id="GO:0008270">
    <property type="term" value="F:zinc ion binding"/>
    <property type="evidence" value="ECO:0007669"/>
    <property type="project" value="InterPro"/>
</dbReference>
<keyword evidence="4" id="KW-0479">Metal-binding</keyword>
<evidence type="ECO:0000256" key="6">
    <source>
        <dbReference type="ARBA" id="ARBA00022833"/>
    </source>
</evidence>
<dbReference type="Pfam" id="PF01546">
    <property type="entry name" value="Peptidase_M20"/>
    <property type="match status" value="1"/>
</dbReference>
<dbReference type="InterPro" id="IPR010161">
    <property type="entry name" value="Peptidase_M20B"/>
</dbReference>
<reference evidence="9" key="1">
    <citation type="journal article" date="2015" name="Proc. Natl. Acad. Sci. U.S.A.">
        <title>Networks of energetic and metabolic interactions define dynamics in microbial communities.</title>
        <authorList>
            <person name="Embree M."/>
            <person name="Liu J.K."/>
            <person name="Al-Bassam M.M."/>
            <person name="Zengler K."/>
        </authorList>
    </citation>
    <scope>NUCLEOTIDE SEQUENCE</scope>
</reference>
<dbReference type="NCBIfam" id="NF009920">
    <property type="entry name" value="PRK13381.1"/>
    <property type="match status" value="1"/>
</dbReference>
<accession>A0A0W8FWE8</accession>
<dbReference type="Gene3D" id="3.30.70.360">
    <property type="match status" value="1"/>
</dbReference>
<keyword evidence="7" id="KW-0482">Metalloprotease</keyword>
<keyword evidence="6" id="KW-0862">Zinc</keyword>
<dbReference type="GO" id="GO:0045148">
    <property type="term" value="F:tripeptide aminopeptidase activity"/>
    <property type="evidence" value="ECO:0007669"/>
    <property type="project" value="UniProtKB-EC"/>
</dbReference>